<dbReference type="PATRIC" id="fig|1813736.3.peg.6627"/>
<keyword evidence="7 12" id="KW-0375">Hydrogen ion transport</keyword>
<dbReference type="Proteomes" id="UP000076079">
    <property type="component" value="Chromosome"/>
</dbReference>
<dbReference type="InterPro" id="IPR020546">
    <property type="entry name" value="ATP_synth_F1_dsu/esu_N"/>
</dbReference>
<evidence type="ECO:0000259" key="15">
    <source>
        <dbReference type="Pfam" id="PF02823"/>
    </source>
</evidence>
<keyword evidence="17" id="KW-1185">Reference proteome</keyword>
<dbReference type="SUPFAM" id="SSF46604">
    <property type="entry name" value="Epsilon subunit of F1F0-ATP synthase C-terminal domain"/>
    <property type="match status" value="1"/>
</dbReference>
<reference evidence="16 17" key="1">
    <citation type="journal article" date="2016" name="Genome Announc.">
        <title>First Complete Genome Sequence of a Subdivision 6 Acidobacterium Strain.</title>
        <authorList>
            <person name="Huang S."/>
            <person name="Vieira S."/>
            <person name="Bunk B."/>
            <person name="Riedel T."/>
            <person name="Sproer C."/>
            <person name="Overmann J."/>
        </authorList>
    </citation>
    <scope>NUCLEOTIDE SEQUENCE [LARGE SCALE GENOMIC DNA]</scope>
    <source>
        <strain evidence="17">DSM 100886 HEG_-6_39</strain>
    </source>
</reference>
<comment type="subcellular location">
    <subcellularLocation>
        <location evidence="2 12">Cell membrane</location>
        <topology evidence="2 12">Peripheral membrane protein</topology>
    </subcellularLocation>
</comment>
<dbReference type="PANTHER" id="PTHR13822">
    <property type="entry name" value="ATP SYNTHASE DELTA/EPSILON CHAIN"/>
    <property type="match status" value="1"/>
</dbReference>
<comment type="function">
    <text evidence="1 12">Produces ATP from ADP in the presence of a proton gradient across the membrane.</text>
</comment>
<evidence type="ECO:0000256" key="1">
    <source>
        <dbReference type="ARBA" id="ARBA00003543"/>
    </source>
</evidence>
<dbReference type="PANTHER" id="PTHR13822:SF10">
    <property type="entry name" value="ATP SYNTHASE EPSILON CHAIN, CHLOROPLASTIC"/>
    <property type="match status" value="1"/>
</dbReference>
<evidence type="ECO:0000313" key="16">
    <source>
        <dbReference type="EMBL" id="AMY13024.1"/>
    </source>
</evidence>
<dbReference type="STRING" id="1855912.LuPra_06310"/>
<sequence length="137" mass="14950">MASQLTLSIVTPERELVRVQADEVELPGTEGYFGVLPGHTPLLAALTVGRLTYRVGQERHVLAIATGLAEVLPDQVTVLSQIAELPEDIDVGRAEEARKRAQARLGSKGDDLDYERARNALDKAILRLQVASRARAR</sequence>
<reference evidence="17" key="2">
    <citation type="submission" date="2016-04" db="EMBL/GenBank/DDBJ databases">
        <title>First Complete Genome Sequence of a Subdivision 6 Acidobacterium.</title>
        <authorList>
            <person name="Huang S."/>
            <person name="Vieira S."/>
            <person name="Bunk B."/>
            <person name="Riedel T."/>
            <person name="Sproeer C."/>
            <person name="Overmann J."/>
        </authorList>
    </citation>
    <scope>NUCLEOTIDE SEQUENCE [LARGE SCALE GENOMIC DNA]</scope>
    <source>
        <strain evidence="17">DSM 100886 HEG_-6_39</strain>
    </source>
</reference>
<dbReference type="InterPro" id="IPR036771">
    <property type="entry name" value="ATPsynth_dsu/esu_N"/>
</dbReference>
<dbReference type="GO" id="GO:0005524">
    <property type="term" value="F:ATP binding"/>
    <property type="evidence" value="ECO:0007669"/>
    <property type="project" value="UniProtKB-UniRule"/>
</dbReference>
<dbReference type="FunFam" id="1.20.5.440:FF:000001">
    <property type="entry name" value="ATP synthase epsilon chain"/>
    <property type="match status" value="1"/>
</dbReference>
<evidence type="ECO:0000256" key="4">
    <source>
        <dbReference type="ARBA" id="ARBA00011648"/>
    </source>
</evidence>
<dbReference type="HAMAP" id="MF_00530">
    <property type="entry name" value="ATP_synth_epsil_bac"/>
    <property type="match status" value="1"/>
</dbReference>
<protein>
    <recommendedName>
        <fullName evidence="12">ATP synthase epsilon chain</fullName>
    </recommendedName>
    <alternativeName>
        <fullName evidence="12">ATP synthase F1 sector epsilon subunit</fullName>
    </alternativeName>
    <alternativeName>
        <fullName evidence="12">F-ATPase epsilon subunit</fullName>
    </alternativeName>
</protein>
<dbReference type="GO" id="GO:0045259">
    <property type="term" value="C:proton-transporting ATP synthase complex"/>
    <property type="evidence" value="ECO:0007669"/>
    <property type="project" value="UniProtKB-KW"/>
</dbReference>
<dbReference type="GO" id="GO:0005886">
    <property type="term" value="C:plasma membrane"/>
    <property type="evidence" value="ECO:0007669"/>
    <property type="project" value="UniProtKB-SubCell"/>
</dbReference>
<keyword evidence="6 12" id="KW-1003">Cell membrane</keyword>
<dbReference type="KEGG" id="abac:LuPra_06310"/>
<comment type="similarity">
    <text evidence="3 12 13">Belongs to the ATPase epsilon chain family.</text>
</comment>
<name>A0A143PYY8_LUTPR</name>
<keyword evidence="9 12" id="KW-0472">Membrane</keyword>
<evidence type="ECO:0000259" key="14">
    <source>
        <dbReference type="Pfam" id="PF00401"/>
    </source>
</evidence>
<evidence type="ECO:0000256" key="13">
    <source>
        <dbReference type="RuleBase" id="RU003656"/>
    </source>
</evidence>
<proteinExistence type="inferred from homology"/>
<comment type="subunit">
    <text evidence="4 12 13">F-type ATPases have 2 components, CF(1) - the catalytic core - and CF(0) - the membrane proton channel. CF(1) has five subunits: alpha(3), beta(3), gamma(1), delta(1), epsilon(1). CF(0) has three main subunits: a, b and c.</text>
</comment>
<keyword evidence="5 12" id="KW-0813">Transport</keyword>
<evidence type="ECO:0000256" key="6">
    <source>
        <dbReference type="ARBA" id="ARBA00022475"/>
    </source>
</evidence>
<dbReference type="InterPro" id="IPR020547">
    <property type="entry name" value="ATP_synth_F1_esu_C"/>
</dbReference>
<dbReference type="SUPFAM" id="SSF51344">
    <property type="entry name" value="Epsilon subunit of F1F0-ATP synthase N-terminal domain"/>
    <property type="match status" value="1"/>
</dbReference>
<accession>A0A143PYY8</accession>
<evidence type="ECO:0000313" key="17">
    <source>
        <dbReference type="Proteomes" id="UP000076079"/>
    </source>
</evidence>
<evidence type="ECO:0000256" key="11">
    <source>
        <dbReference type="ARBA" id="ARBA00023310"/>
    </source>
</evidence>
<dbReference type="RefSeq" id="WP_110174427.1">
    <property type="nucleotide sequence ID" value="NZ_CP015136.1"/>
</dbReference>
<dbReference type="GO" id="GO:0046933">
    <property type="term" value="F:proton-transporting ATP synthase activity, rotational mechanism"/>
    <property type="evidence" value="ECO:0007669"/>
    <property type="project" value="UniProtKB-UniRule"/>
</dbReference>
<dbReference type="InterPro" id="IPR036794">
    <property type="entry name" value="ATP_F1_dsu/esu_C_sf"/>
</dbReference>
<evidence type="ECO:0000256" key="9">
    <source>
        <dbReference type="ARBA" id="ARBA00023136"/>
    </source>
</evidence>
<dbReference type="Pfam" id="PF00401">
    <property type="entry name" value="ATP-synt_DE"/>
    <property type="match status" value="1"/>
</dbReference>
<dbReference type="CDD" id="cd12152">
    <property type="entry name" value="F1-ATPase_delta"/>
    <property type="match status" value="1"/>
</dbReference>
<dbReference type="Pfam" id="PF02823">
    <property type="entry name" value="ATP-synt_DE_N"/>
    <property type="match status" value="1"/>
</dbReference>
<evidence type="ECO:0000256" key="2">
    <source>
        <dbReference type="ARBA" id="ARBA00004202"/>
    </source>
</evidence>
<dbReference type="Gene3D" id="2.60.15.10">
    <property type="entry name" value="F0F1 ATP synthase delta/epsilon subunit, N-terminal"/>
    <property type="match status" value="1"/>
</dbReference>
<evidence type="ECO:0000256" key="10">
    <source>
        <dbReference type="ARBA" id="ARBA00023196"/>
    </source>
</evidence>
<gene>
    <name evidence="12 16" type="primary">atpC</name>
    <name evidence="16" type="ORF">LuPra_06310</name>
</gene>
<evidence type="ECO:0000256" key="5">
    <source>
        <dbReference type="ARBA" id="ARBA00022448"/>
    </source>
</evidence>
<keyword evidence="11 12" id="KW-0066">ATP synthesis</keyword>
<dbReference type="OrthoDB" id="9804110at2"/>
<dbReference type="InterPro" id="IPR001469">
    <property type="entry name" value="ATP_synth_F1_dsu/esu"/>
</dbReference>
<keyword evidence="10 12" id="KW-0139">CF(1)</keyword>
<dbReference type="AlphaFoldDB" id="A0A143PYY8"/>
<dbReference type="NCBIfam" id="TIGR01216">
    <property type="entry name" value="ATP_synt_epsi"/>
    <property type="match status" value="1"/>
</dbReference>
<evidence type="ECO:0000256" key="12">
    <source>
        <dbReference type="HAMAP-Rule" id="MF_00530"/>
    </source>
</evidence>
<dbReference type="Gene3D" id="1.20.5.440">
    <property type="entry name" value="ATP synthase delta/epsilon subunit, C-terminal domain"/>
    <property type="match status" value="1"/>
</dbReference>
<evidence type="ECO:0000256" key="8">
    <source>
        <dbReference type="ARBA" id="ARBA00023065"/>
    </source>
</evidence>
<dbReference type="NCBIfam" id="NF009980">
    <property type="entry name" value="PRK13446.1"/>
    <property type="match status" value="1"/>
</dbReference>
<evidence type="ECO:0000256" key="7">
    <source>
        <dbReference type="ARBA" id="ARBA00022781"/>
    </source>
</evidence>
<keyword evidence="8 12" id="KW-0406">Ion transport</keyword>
<evidence type="ECO:0000256" key="3">
    <source>
        <dbReference type="ARBA" id="ARBA00005712"/>
    </source>
</evidence>
<feature type="domain" description="ATP synthase F1 complex delta/epsilon subunit N-terminal" evidence="15">
    <location>
        <begin position="5"/>
        <end position="81"/>
    </location>
</feature>
<feature type="domain" description="ATP synthase epsilon subunit C-terminal" evidence="14">
    <location>
        <begin position="87"/>
        <end position="131"/>
    </location>
</feature>
<organism evidence="16 17">
    <name type="scientific">Luteitalea pratensis</name>
    <dbReference type="NCBI Taxonomy" id="1855912"/>
    <lineage>
        <taxon>Bacteria</taxon>
        <taxon>Pseudomonadati</taxon>
        <taxon>Acidobacteriota</taxon>
        <taxon>Vicinamibacteria</taxon>
        <taxon>Vicinamibacterales</taxon>
        <taxon>Vicinamibacteraceae</taxon>
        <taxon>Luteitalea</taxon>
    </lineage>
</organism>
<dbReference type="EMBL" id="CP015136">
    <property type="protein sequence ID" value="AMY13024.1"/>
    <property type="molecule type" value="Genomic_DNA"/>
</dbReference>